<dbReference type="Pfam" id="PF13618">
    <property type="entry name" value="Gluconate_2-dh3"/>
    <property type="match status" value="1"/>
</dbReference>
<dbReference type="Proteomes" id="UP001221838">
    <property type="component" value="Unassembled WGS sequence"/>
</dbReference>
<evidence type="ECO:0000313" key="2">
    <source>
        <dbReference type="EMBL" id="MDC0713827.1"/>
    </source>
</evidence>
<accession>A0ABT5DJK2</accession>
<dbReference type="InterPro" id="IPR006311">
    <property type="entry name" value="TAT_signal"/>
</dbReference>
<evidence type="ECO:0000256" key="1">
    <source>
        <dbReference type="SAM" id="MobiDB-lite"/>
    </source>
</evidence>
<evidence type="ECO:0000313" key="3">
    <source>
        <dbReference type="Proteomes" id="UP001221838"/>
    </source>
</evidence>
<protein>
    <submittedName>
        <fullName evidence="2">Gluconate 2-dehydrogenase subunit 3 family protein</fullName>
    </submittedName>
</protein>
<gene>
    <name evidence="2" type="ORF">POL68_35510</name>
</gene>
<dbReference type="InterPro" id="IPR027056">
    <property type="entry name" value="Gluconate_2DH_su3"/>
</dbReference>
<dbReference type="EMBL" id="JAQNDM010000002">
    <property type="protein sequence ID" value="MDC0713827.1"/>
    <property type="molecule type" value="Genomic_DNA"/>
</dbReference>
<sequence length="213" mass="23415">MARKRSSSKRLSRRSFIQRLTFFGGGVVLLGPMACKRSSPEEAPHALPTPLPDSAHGTFTGRELATVAAACERILPRDEDPGAQDAQVPAYIDRMLQTPELKQMKSDFLQGLAALERRSRSMFQKGFTESTPSQQDELLAIFKDSRPGSGEAHFYELLLVLTLEGFLGDPSYGGNKDRVGWRLVGFDTVGTVAMAPPEGYDGPKCLRECGEHR</sequence>
<comment type="caution">
    <text evidence="2">The sequence shown here is derived from an EMBL/GenBank/DDBJ whole genome shotgun (WGS) entry which is preliminary data.</text>
</comment>
<feature type="region of interest" description="Disordered" evidence="1">
    <location>
        <begin position="38"/>
        <end position="58"/>
    </location>
</feature>
<dbReference type="RefSeq" id="WP_272144255.1">
    <property type="nucleotide sequence ID" value="NZ_JAQNDM010000002.1"/>
</dbReference>
<name>A0ABT5DJK2_9BACT</name>
<dbReference type="PROSITE" id="PS51318">
    <property type="entry name" value="TAT"/>
    <property type="match status" value="1"/>
</dbReference>
<proteinExistence type="predicted"/>
<keyword evidence="3" id="KW-1185">Reference proteome</keyword>
<organism evidence="2 3">
    <name type="scientific">Stigmatella ashevillensis</name>
    <dbReference type="NCBI Taxonomy" id="2995309"/>
    <lineage>
        <taxon>Bacteria</taxon>
        <taxon>Pseudomonadati</taxon>
        <taxon>Myxococcota</taxon>
        <taxon>Myxococcia</taxon>
        <taxon>Myxococcales</taxon>
        <taxon>Cystobacterineae</taxon>
        <taxon>Archangiaceae</taxon>
        <taxon>Stigmatella</taxon>
    </lineage>
</organism>
<reference evidence="2 3" key="1">
    <citation type="submission" date="2022-11" db="EMBL/GenBank/DDBJ databases">
        <title>Minimal conservation of predation-associated metabolite biosynthetic gene clusters underscores biosynthetic potential of Myxococcota including descriptions for ten novel species: Archangium lansinium sp. nov., Myxococcus landrumus sp. nov., Nannocystis bai.</title>
        <authorList>
            <person name="Ahearne A."/>
            <person name="Stevens C."/>
            <person name="Dowd S."/>
        </authorList>
    </citation>
    <scope>NUCLEOTIDE SEQUENCE [LARGE SCALE GENOMIC DNA]</scope>
    <source>
        <strain evidence="2 3">NCWAL01</strain>
    </source>
</reference>